<organism evidence="1 2">
    <name type="scientific">Sinocyclocheilus rhinocerous</name>
    <dbReference type="NCBI Taxonomy" id="307959"/>
    <lineage>
        <taxon>Eukaryota</taxon>
        <taxon>Metazoa</taxon>
        <taxon>Chordata</taxon>
        <taxon>Craniata</taxon>
        <taxon>Vertebrata</taxon>
        <taxon>Euteleostomi</taxon>
        <taxon>Actinopterygii</taxon>
        <taxon>Neopterygii</taxon>
        <taxon>Teleostei</taxon>
        <taxon>Ostariophysi</taxon>
        <taxon>Cypriniformes</taxon>
        <taxon>Cyprinidae</taxon>
        <taxon>Cyprininae</taxon>
        <taxon>Sinocyclocheilus</taxon>
    </lineage>
</organism>
<dbReference type="Proteomes" id="UP000472270">
    <property type="component" value="Unassembled WGS sequence"/>
</dbReference>
<proteinExistence type="predicted"/>
<evidence type="ECO:0008006" key="3">
    <source>
        <dbReference type="Google" id="ProtNLM"/>
    </source>
</evidence>
<protein>
    <recommendedName>
        <fullName evidence="3">Phosphatidylinositol 4-kinase, catalytic, alpha b</fullName>
    </recommendedName>
</protein>
<accession>A0A673JXB0</accession>
<keyword evidence="2" id="KW-1185">Reference proteome</keyword>
<sequence length="196" mass="22231">MATRDFYFNTVLSLARSLAAHRPAPGEKVQKLLCMCPCDSRGVFTLDVRRRDAVIALAVFLVESDLQHKDTVVSYLLSLLKGLPRVQWVEENAGRKCKETLPMAENFSFCLVTLLSDVAQRDPESRSQILEAVMEVMQSLLEICQTPENHDKGDLSSAAHHKHTYPKNVKYICALDHKTSHKCQFLEIEIYTSYES</sequence>
<dbReference type="Ensembl" id="ENSSRHT00000060429.1">
    <property type="protein sequence ID" value="ENSSRHP00000058798.1"/>
    <property type="gene ID" value="ENSSRHG00000029460.1"/>
</dbReference>
<dbReference type="AlphaFoldDB" id="A0A673JXB0"/>
<evidence type="ECO:0000313" key="2">
    <source>
        <dbReference type="Proteomes" id="UP000472270"/>
    </source>
</evidence>
<name>A0A673JXB0_9TELE</name>
<evidence type="ECO:0000313" key="1">
    <source>
        <dbReference type="Ensembl" id="ENSSRHP00000058798.1"/>
    </source>
</evidence>
<reference evidence="1" key="1">
    <citation type="submission" date="2025-08" db="UniProtKB">
        <authorList>
            <consortium name="Ensembl"/>
        </authorList>
    </citation>
    <scope>IDENTIFICATION</scope>
</reference>
<reference evidence="1" key="2">
    <citation type="submission" date="2025-09" db="UniProtKB">
        <authorList>
            <consortium name="Ensembl"/>
        </authorList>
    </citation>
    <scope>IDENTIFICATION</scope>
</reference>